<keyword evidence="2" id="KW-1185">Reference proteome</keyword>
<dbReference type="EMBL" id="ML976985">
    <property type="protein sequence ID" value="KAF1959319.1"/>
    <property type="molecule type" value="Genomic_DNA"/>
</dbReference>
<protein>
    <submittedName>
        <fullName evidence="1">Uncharacterized protein</fullName>
    </submittedName>
</protein>
<evidence type="ECO:0000313" key="1">
    <source>
        <dbReference type="EMBL" id="KAF1959319.1"/>
    </source>
</evidence>
<name>A0A6A5U5T3_9PLEO</name>
<dbReference type="AlphaFoldDB" id="A0A6A5U5T3"/>
<organism evidence="1 2">
    <name type="scientific">Byssothecium circinans</name>
    <dbReference type="NCBI Taxonomy" id="147558"/>
    <lineage>
        <taxon>Eukaryota</taxon>
        <taxon>Fungi</taxon>
        <taxon>Dikarya</taxon>
        <taxon>Ascomycota</taxon>
        <taxon>Pezizomycotina</taxon>
        <taxon>Dothideomycetes</taxon>
        <taxon>Pleosporomycetidae</taxon>
        <taxon>Pleosporales</taxon>
        <taxon>Massarineae</taxon>
        <taxon>Massarinaceae</taxon>
        <taxon>Byssothecium</taxon>
    </lineage>
</organism>
<reference evidence="1" key="1">
    <citation type="journal article" date="2020" name="Stud. Mycol.">
        <title>101 Dothideomycetes genomes: a test case for predicting lifestyles and emergence of pathogens.</title>
        <authorList>
            <person name="Haridas S."/>
            <person name="Albert R."/>
            <person name="Binder M."/>
            <person name="Bloem J."/>
            <person name="Labutti K."/>
            <person name="Salamov A."/>
            <person name="Andreopoulos B."/>
            <person name="Baker S."/>
            <person name="Barry K."/>
            <person name="Bills G."/>
            <person name="Bluhm B."/>
            <person name="Cannon C."/>
            <person name="Castanera R."/>
            <person name="Culley D."/>
            <person name="Daum C."/>
            <person name="Ezra D."/>
            <person name="Gonzalez J."/>
            <person name="Henrissat B."/>
            <person name="Kuo A."/>
            <person name="Liang C."/>
            <person name="Lipzen A."/>
            <person name="Lutzoni F."/>
            <person name="Magnuson J."/>
            <person name="Mondo S."/>
            <person name="Nolan M."/>
            <person name="Ohm R."/>
            <person name="Pangilinan J."/>
            <person name="Park H.-J."/>
            <person name="Ramirez L."/>
            <person name="Alfaro M."/>
            <person name="Sun H."/>
            <person name="Tritt A."/>
            <person name="Yoshinaga Y."/>
            <person name="Zwiers L.-H."/>
            <person name="Turgeon B."/>
            <person name="Goodwin S."/>
            <person name="Spatafora J."/>
            <person name="Crous P."/>
            <person name="Grigoriev I."/>
        </authorList>
    </citation>
    <scope>NUCLEOTIDE SEQUENCE</scope>
    <source>
        <strain evidence="1">CBS 675.92</strain>
    </source>
</reference>
<proteinExistence type="predicted"/>
<gene>
    <name evidence="1" type="ORF">CC80DRAFT_325556</name>
</gene>
<sequence length="153" mass="17282">MSKCYSSTAFPQILNDAANQRASVTPNCITTINYSNHTSVFQQMLLRPLDGSLCHTTVTLRQLMSDSNSTSALRCPQAQRSQPGLARSSPVRRILTWMAIRLWNEVVPVRQGHVNDVRTFPHRSWTECFLHCQLQLGLFHIFPGTCIADCHIL</sequence>
<dbReference type="Proteomes" id="UP000800035">
    <property type="component" value="Unassembled WGS sequence"/>
</dbReference>
<accession>A0A6A5U5T3</accession>
<evidence type="ECO:0000313" key="2">
    <source>
        <dbReference type="Proteomes" id="UP000800035"/>
    </source>
</evidence>